<dbReference type="InterPro" id="IPR018146">
    <property type="entry name" value="Glyoxalase_1_CS"/>
</dbReference>
<dbReference type="PROSITE" id="PS00934">
    <property type="entry name" value="GLYOXALASE_I_1"/>
    <property type="match status" value="1"/>
</dbReference>
<dbReference type="PANTHER" id="PTHR36503">
    <property type="entry name" value="BLR2520 PROTEIN"/>
    <property type="match status" value="1"/>
</dbReference>
<dbReference type="Gene3D" id="3.10.180.10">
    <property type="entry name" value="2,3-Dihydroxybiphenyl 1,2-Dioxygenase, domain 1"/>
    <property type="match status" value="1"/>
</dbReference>
<dbReference type="eggNOG" id="COG0346">
    <property type="taxonomic scope" value="Bacteria"/>
</dbReference>
<evidence type="ECO:0000313" key="3">
    <source>
        <dbReference type="EMBL" id="AFY28628.1"/>
    </source>
</evidence>
<dbReference type="PANTHER" id="PTHR36503:SF3">
    <property type="entry name" value="BLR0126 PROTEIN"/>
    <property type="match status" value="1"/>
</dbReference>
<dbReference type="InterPro" id="IPR029068">
    <property type="entry name" value="Glyas_Bleomycin-R_OHBP_Dase"/>
</dbReference>
<dbReference type="HOGENOM" id="CLU_129345_0_0_3"/>
<dbReference type="InterPro" id="IPR037523">
    <property type="entry name" value="VOC_core"/>
</dbReference>
<gene>
    <name evidence="3" type="ordered locus">Cyagr_1462</name>
</gene>
<dbReference type="Pfam" id="PF00903">
    <property type="entry name" value="Glyoxalase"/>
    <property type="match status" value="1"/>
</dbReference>
<dbReference type="RefSeq" id="WP_015109080.1">
    <property type="nucleotide sequence ID" value="NC_019675.1"/>
</dbReference>
<evidence type="ECO:0000313" key="4">
    <source>
        <dbReference type="Proteomes" id="UP000010388"/>
    </source>
</evidence>
<dbReference type="STRING" id="292564.Cyagr_1462"/>
<dbReference type="AlphaFoldDB" id="K9P6M6"/>
<protein>
    <submittedName>
        <fullName evidence="3">Lactoylglutathione lyase-like lyase</fullName>
    </submittedName>
</protein>
<sequence>MTRLGHVAVRVQDMERAKRFYEGLGLRLTWDAQDWAYMQSPANGDGIALLSPSYTAAGPHFAFHFSDRAEVDAVHDRLEAAGHRVGPVHDHRDGTASFYLQDPEGNWLEMLYEPAAGIPSNVGAAAIPAPAPAPVAPAG</sequence>
<dbReference type="GO" id="GO:0004462">
    <property type="term" value="F:lactoylglutathione lyase activity"/>
    <property type="evidence" value="ECO:0007669"/>
    <property type="project" value="InterPro"/>
</dbReference>
<dbReference type="SUPFAM" id="SSF54593">
    <property type="entry name" value="Glyoxalase/Bleomycin resistance protein/Dihydroxybiphenyl dioxygenase"/>
    <property type="match status" value="1"/>
</dbReference>
<dbReference type="GO" id="GO:0046872">
    <property type="term" value="F:metal ion binding"/>
    <property type="evidence" value="ECO:0007669"/>
    <property type="project" value="UniProtKB-KW"/>
</dbReference>
<proteinExistence type="predicted"/>
<dbReference type="Proteomes" id="UP000010388">
    <property type="component" value="Chromosome"/>
</dbReference>
<dbReference type="InterPro" id="IPR004360">
    <property type="entry name" value="Glyas_Fos-R_dOase_dom"/>
</dbReference>
<dbReference type="OrthoDB" id="9804944at2"/>
<dbReference type="PROSITE" id="PS51819">
    <property type="entry name" value="VOC"/>
    <property type="match status" value="1"/>
</dbReference>
<feature type="domain" description="VOC" evidence="2">
    <location>
        <begin position="3"/>
        <end position="113"/>
    </location>
</feature>
<reference evidence="4" key="1">
    <citation type="journal article" date="2013" name="Proc. Natl. Acad. Sci. U.S.A.">
        <title>Improving the coverage of the cyanobacterial phylum using diversity-driven genome sequencing.</title>
        <authorList>
            <person name="Shih P.M."/>
            <person name="Wu D."/>
            <person name="Latifi A."/>
            <person name="Axen S.D."/>
            <person name="Fewer D.P."/>
            <person name="Talla E."/>
            <person name="Calteau A."/>
            <person name="Cai F."/>
            <person name="Tandeau de Marsac N."/>
            <person name="Rippka R."/>
            <person name="Herdman M."/>
            <person name="Sivonen K."/>
            <person name="Coursin T."/>
            <person name="Laurent T."/>
            <person name="Goodwin L."/>
            <person name="Nolan M."/>
            <person name="Davenport K.W."/>
            <person name="Han C.S."/>
            <person name="Rubin E.M."/>
            <person name="Eisen J.A."/>
            <person name="Woyke T."/>
            <person name="Gugger M."/>
            <person name="Kerfeld C.A."/>
        </authorList>
    </citation>
    <scope>NUCLEOTIDE SEQUENCE [LARGE SCALE GENOMIC DNA]</scope>
    <source>
        <strain evidence="4">ATCC 27147 / PCC 6307</strain>
    </source>
</reference>
<keyword evidence="1" id="KW-0479">Metal-binding</keyword>
<dbReference type="KEGG" id="cgc:Cyagr_1462"/>
<keyword evidence="3" id="KW-0456">Lyase</keyword>
<evidence type="ECO:0000256" key="1">
    <source>
        <dbReference type="ARBA" id="ARBA00022723"/>
    </source>
</evidence>
<organism evidence="3 4">
    <name type="scientific">Cyanobium gracile (strain ATCC 27147 / PCC 6307)</name>
    <dbReference type="NCBI Taxonomy" id="292564"/>
    <lineage>
        <taxon>Bacteria</taxon>
        <taxon>Bacillati</taxon>
        <taxon>Cyanobacteriota</taxon>
        <taxon>Cyanophyceae</taxon>
        <taxon>Synechococcales</taxon>
        <taxon>Prochlorococcaceae</taxon>
        <taxon>Cyanobium</taxon>
    </lineage>
</organism>
<name>K9P6M6_CYAGP</name>
<dbReference type="EMBL" id="CP003495">
    <property type="protein sequence ID" value="AFY28628.1"/>
    <property type="molecule type" value="Genomic_DNA"/>
</dbReference>
<dbReference type="PATRIC" id="fig|292564.3.peg.1389"/>
<accession>K9P6M6</accession>
<dbReference type="CDD" id="cd06587">
    <property type="entry name" value="VOC"/>
    <property type="match status" value="1"/>
</dbReference>
<evidence type="ECO:0000259" key="2">
    <source>
        <dbReference type="PROSITE" id="PS51819"/>
    </source>
</evidence>